<dbReference type="EMBL" id="JAUSQX010000001">
    <property type="protein sequence ID" value="MDP9806411.1"/>
    <property type="molecule type" value="Genomic_DNA"/>
</dbReference>
<reference evidence="2 3" key="1">
    <citation type="submission" date="2023-07" db="EMBL/GenBank/DDBJ databases">
        <title>Sequencing the genomes of 1000 actinobacteria strains.</title>
        <authorList>
            <person name="Klenk H.-P."/>
        </authorList>
    </citation>
    <scope>NUCLEOTIDE SEQUENCE [LARGE SCALE GENOMIC DNA]</scope>
    <source>
        <strain evidence="2 3">DSM 17163</strain>
    </source>
</reference>
<keyword evidence="2" id="KW-0645">Protease</keyword>
<feature type="domain" description="SprT-like" evidence="1">
    <location>
        <begin position="5"/>
        <end position="139"/>
    </location>
</feature>
<keyword evidence="3" id="KW-1185">Reference proteome</keyword>
<evidence type="ECO:0000313" key="3">
    <source>
        <dbReference type="Proteomes" id="UP001243212"/>
    </source>
</evidence>
<dbReference type="Pfam" id="PF10263">
    <property type="entry name" value="SprT-like"/>
    <property type="match status" value="1"/>
</dbReference>
<name>A0ABT9NG81_9ACTO</name>
<evidence type="ECO:0000259" key="1">
    <source>
        <dbReference type="SMART" id="SM00731"/>
    </source>
</evidence>
<proteinExistence type="predicted"/>
<protein>
    <submittedName>
        <fullName evidence="2">SprT family Zn-dependent metalloprotease</fullName>
    </submittedName>
</protein>
<accession>A0ABT9NG81</accession>
<dbReference type="SMART" id="SM00731">
    <property type="entry name" value="SprT"/>
    <property type="match status" value="1"/>
</dbReference>
<evidence type="ECO:0000313" key="2">
    <source>
        <dbReference type="EMBL" id="MDP9806411.1"/>
    </source>
</evidence>
<dbReference type="InterPro" id="IPR006640">
    <property type="entry name" value="SprT-like_domain"/>
</dbReference>
<dbReference type="Proteomes" id="UP001243212">
    <property type="component" value="Unassembled WGS sequence"/>
</dbReference>
<organism evidence="2 3">
    <name type="scientific">Trueperella bonasi</name>
    <dbReference type="NCBI Taxonomy" id="312286"/>
    <lineage>
        <taxon>Bacteria</taxon>
        <taxon>Bacillati</taxon>
        <taxon>Actinomycetota</taxon>
        <taxon>Actinomycetes</taxon>
        <taxon>Actinomycetales</taxon>
        <taxon>Actinomycetaceae</taxon>
        <taxon>Trueperella</taxon>
    </lineage>
</organism>
<dbReference type="GO" id="GO:0008237">
    <property type="term" value="F:metallopeptidase activity"/>
    <property type="evidence" value="ECO:0007669"/>
    <property type="project" value="UniProtKB-KW"/>
</dbReference>
<comment type="caution">
    <text evidence="2">The sequence shown here is derived from an EMBL/GenBank/DDBJ whole genome shotgun (WGS) entry which is preliminary data.</text>
</comment>
<gene>
    <name evidence="2" type="ORF">J2S70_000993</name>
</gene>
<keyword evidence="2" id="KW-0482">Metalloprotease</keyword>
<sequence>MNVEEALEMVRGLMDGHGLSDWSLRLDRAKRRAGSANTIQRVISLSRPHLELYSPEQVRELALHEIAHALAGPGHGHDSHWRKICLAIGGSGHTRVDPSWPEPEALWEGQCPNGHGHSRHRRPAGRTSCGICTRTFSPNFLITWRNVRTGEVIA</sequence>
<dbReference type="RefSeq" id="WP_307682636.1">
    <property type="nucleotide sequence ID" value="NZ_JAUSQX010000001.1"/>
</dbReference>
<keyword evidence="2" id="KW-0378">Hydrolase</keyword>